<dbReference type="NCBIfam" id="TIGR01891">
    <property type="entry name" value="amidohydrolases"/>
    <property type="match status" value="1"/>
</dbReference>
<accession>A0A8J3RUN4</accession>
<evidence type="ECO:0000256" key="2">
    <source>
        <dbReference type="SAM" id="MobiDB-lite"/>
    </source>
</evidence>
<reference evidence="4 5" key="1">
    <citation type="submission" date="2021-01" db="EMBL/GenBank/DDBJ databases">
        <title>Whole genome shotgun sequence of Planobispora longispora NBRC 13918.</title>
        <authorList>
            <person name="Komaki H."/>
            <person name="Tamura T."/>
        </authorList>
    </citation>
    <scope>NUCLEOTIDE SEQUENCE [LARGE SCALE GENOMIC DNA]</scope>
    <source>
        <strain evidence="4 5">NBRC 13918</strain>
    </source>
</reference>
<keyword evidence="5" id="KW-1185">Reference proteome</keyword>
<feature type="binding site" evidence="1">
    <location>
        <position position="203"/>
    </location>
    <ligand>
        <name>Mn(2+)</name>
        <dbReference type="ChEBI" id="CHEBI:29035"/>
        <label>2</label>
    </ligand>
</feature>
<protein>
    <submittedName>
        <fullName evidence="4">Peptidase</fullName>
    </submittedName>
</protein>
<sequence length="450" mass="46750">MTSPTSSASAVPAVPAVPPGEPLSNDPPVPPAPAGSPSAATTRDLLSGLPVAALTDFYRDLHAHPELSMREHRTAARLAGRLRDAGLETVEGIGGTGVAAVLRNGDGPTVMIRGDMDALPVTEETGLPYASTVPGIMHACGHDLHVTCLAGAAESLARGRDAWSGTLLVVGQPGEETAEGALAMLDDGLFSRLPRPDVVLGQHVGPGPVGLMGHRAGLIMSAATNVSVRIFGRGGHGSTPEVCVDPVVTAAYLVTRLQTIVSREIPAREAVVVTVGMMRAGTKANIIPQEAEVTLNLRTQSRAVRDQVIDAVRRIAEAECAASRCPRPPELTVSSDFPVTMNDPEVDGRVRAVHAELFGEQAVVEYGPLMGSEDFPRFGMAEHNGGAAIPSAFWFFGGTPPETWEAAPGESGLEKIMSVPGNHTPRFAPDLSAIPVGVAALTSAALEYLA</sequence>
<dbReference type="SUPFAM" id="SSF55031">
    <property type="entry name" value="Bacterial exopeptidase dimerisation domain"/>
    <property type="match status" value="1"/>
</dbReference>
<feature type="compositionally biased region" description="Pro residues" evidence="2">
    <location>
        <begin position="15"/>
        <end position="34"/>
    </location>
</feature>
<dbReference type="Pfam" id="PF07687">
    <property type="entry name" value="M20_dimer"/>
    <property type="match status" value="1"/>
</dbReference>
<evidence type="ECO:0000256" key="1">
    <source>
        <dbReference type="PIRSR" id="PIRSR005962-1"/>
    </source>
</evidence>
<organism evidence="4 5">
    <name type="scientific">Planobispora longispora</name>
    <dbReference type="NCBI Taxonomy" id="28887"/>
    <lineage>
        <taxon>Bacteria</taxon>
        <taxon>Bacillati</taxon>
        <taxon>Actinomycetota</taxon>
        <taxon>Actinomycetes</taxon>
        <taxon>Streptosporangiales</taxon>
        <taxon>Streptosporangiaceae</taxon>
        <taxon>Planobispora</taxon>
    </lineage>
</organism>
<feature type="compositionally biased region" description="Low complexity" evidence="2">
    <location>
        <begin position="1"/>
        <end position="14"/>
    </location>
</feature>
<dbReference type="InterPro" id="IPR002933">
    <property type="entry name" value="Peptidase_M20"/>
</dbReference>
<feature type="domain" description="Peptidase M20 dimerisation" evidence="3">
    <location>
        <begin position="225"/>
        <end position="321"/>
    </location>
</feature>
<comment type="caution">
    <text evidence="4">The sequence shown here is derived from an EMBL/GenBank/DDBJ whole genome shotgun (WGS) entry which is preliminary data.</text>
</comment>
<gene>
    <name evidence="4" type="ORF">Plo01_62830</name>
</gene>
<dbReference type="InterPro" id="IPR011650">
    <property type="entry name" value="Peptidase_M20_dimer"/>
</dbReference>
<dbReference type="InterPro" id="IPR036264">
    <property type="entry name" value="Bact_exopeptidase_dim_dom"/>
</dbReference>
<evidence type="ECO:0000259" key="3">
    <source>
        <dbReference type="Pfam" id="PF07687"/>
    </source>
</evidence>
<feature type="region of interest" description="Disordered" evidence="2">
    <location>
        <begin position="1"/>
        <end position="41"/>
    </location>
</feature>
<dbReference type="Pfam" id="PF01546">
    <property type="entry name" value="Peptidase_M20"/>
    <property type="match status" value="1"/>
</dbReference>
<evidence type="ECO:0000313" key="4">
    <source>
        <dbReference type="EMBL" id="GIH79854.1"/>
    </source>
</evidence>
<dbReference type="PANTHER" id="PTHR11014:SF63">
    <property type="entry name" value="METALLOPEPTIDASE, PUTATIVE (AFU_ORTHOLOGUE AFUA_6G09600)-RELATED"/>
    <property type="match status" value="1"/>
</dbReference>
<dbReference type="Gene3D" id="3.40.630.10">
    <property type="entry name" value="Zn peptidases"/>
    <property type="match status" value="1"/>
</dbReference>
<dbReference type="SUPFAM" id="SSF53187">
    <property type="entry name" value="Zn-dependent exopeptidases"/>
    <property type="match status" value="1"/>
</dbReference>
<dbReference type="EMBL" id="BOOH01000052">
    <property type="protein sequence ID" value="GIH79854.1"/>
    <property type="molecule type" value="Genomic_DNA"/>
</dbReference>
<dbReference type="PANTHER" id="PTHR11014">
    <property type="entry name" value="PEPTIDASE M20 FAMILY MEMBER"/>
    <property type="match status" value="1"/>
</dbReference>
<feature type="binding site" evidence="1">
    <location>
        <position position="142"/>
    </location>
    <ligand>
        <name>Mn(2+)</name>
        <dbReference type="ChEBI" id="CHEBI:29035"/>
        <label>2</label>
    </ligand>
</feature>
<feature type="binding site" evidence="1">
    <location>
        <position position="423"/>
    </location>
    <ligand>
        <name>Mn(2+)</name>
        <dbReference type="ChEBI" id="CHEBI:29035"/>
        <label>2</label>
    </ligand>
</feature>
<keyword evidence="1" id="KW-0479">Metal-binding</keyword>
<keyword evidence="1" id="KW-0464">Manganese</keyword>
<dbReference type="Proteomes" id="UP000616724">
    <property type="component" value="Unassembled WGS sequence"/>
</dbReference>
<dbReference type="RefSeq" id="WP_203894301.1">
    <property type="nucleotide sequence ID" value="NZ_BOOH01000052.1"/>
</dbReference>
<comment type="cofactor">
    <cofactor evidence="1">
        <name>Mn(2+)</name>
        <dbReference type="ChEBI" id="CHEBI:29035"/>
    </cofactor>
    <text evidence="1">The Mn(2+) ion enhances activity.</text>
</comment>
<name>A0A8J3RUN4_9ACTN</name>
<dbReference type="GO" id="GO:0016787">
    <property type="term" value="F:hydrolase activity"/>
    <property type="evidence" value="ECO:0007669"/>
    <property type="project" value="InterPro"/>
</dbReference>
<dbReference type="PIRSF" id="PIRSF005962">
    <property type="entry name" value="Pept_M20D_amidohydro"/>
    <property type="match status" value="1"/>
</dbReference>
<proteinExistence type="predicted"/>
<dbReference type="Gene3D" id="3.30.70.360">
    <property type="match status" value="1"/>
</dbReference>
<dbReference type="AlphaFoldDB" id="A0A8J3RUN4"/>
<dbReference type="InterPro" id="IPR017439">
    <property type="entry name" value="Amidohydrolase"/>
</dbReference>
<evidence type="ECO:0000313" key="5">
    <source>
        <dbReference type="Proteomes" id="UP000616724"/>
    </source>
</evidence>
<dbReference type="GO" id="GO:0046872">
    <property type="term" value="F:metal ion binding"/>
    <property type="evidence" value="ECO:0007669"/>
    <property type="project" value="UniProtKB-KW"/>
</dbReference>
<feature type="binding site" evidence="1">
    <location>
        <position position="140"/>
    </location>
    <ligand>
        <name>Mn(2+)</name>
        <dbReference type="ChEBI" id="CHEBI:29035"/>
        <label>2</label>
    </ligand>
</feature>
<feature type="binding site" evidence="1">
    <location>
        <position position="176"/>
    </location>
    <ligand>
        <name>Mn(2+)</name>
        <dbReference type="ChEBI" id="CHEBI:29035"/>
        <label>2</label>
    </ligand>
</feature>